<reference evidence="6" key="1">
    <citation type="submission" date="2017-06" db="EMBL/GenBank/DDBJ databases">
        <title>Herbaspirillum phytohormonus sp. nov., isolated from the root nodule of Robinia pseudoacacia in lead-zinc mine.</title>
        <authorList>
            <person name="Fan M."/>
            <person name="Lin Y."/>
        </authorList>
    </citation>
    <scope>NUCLEOTIDE SEQUENCE [LARGE SCALE GENOMIC DNA]</scope>
    <source>
        <strain evidence="6">SC-089</strain>
    </source>
</reference>
<dbReference type="PRINTS" id="PR01790">
    <property type="entry name" value="SMP30FAMILY"/>
</dbReference>
<dbReference type="InterPro" id="IPR013658">
    <property type="entry name" value="SGL"/>
</dbReference>
<dbReference type="GO" id="GO:0005509">
    <property type="term" value="F:calcium ion binding"/>
    <property type="evidence" value="ECO:0007669"/>
    <property type="project" value="TreeGrafter"/>
</dbReference>
<feature type="binding site" evidence="3">
    <location>
        <position position="21"/>
    </location>
    <ligand>
        <name>a divalent metal cation</name>
        <dbReference type="ChEBI" id="CHEBI:60240"/>
    </ligand>
</feature>
<organism evidence="5 6">
    <name type="scientific">Candidimonas nitroreducens</name>
    <dbReference type="NCBI Taxonomy" id="683354"/>
    <lineage>
        <taxon>Bacteria</taxon>
        <taxon>Pseudomonadati</taxon>
        <taxon>Pseudomonadota</taxon>
        <taxon>Betaproteobacteria</taxon>
        <taxon>Burkholderiales</taxon>
        <taxon>Alcaligenaceae</taxon>
        <taxon>Candidimonas</taxon>
    </lineage>
</organism>
<dbReference type="GO" id="GO:0019853">
    <property type="term" value="P:L-ascorbic acid biosynthetic process"/>
    <property type="evidence" value="ECO:0007669"/>
    <property type="project" value="TreeGrafter"/>
</dbReference>
<dbReference type="RefSeq" id="WP_088602700.1">
    <property type="nucleotide sequence ID" value="NZ_NJIH01000003.1"/>
</dbReference>
<dbReference type="OrthoDB" id="9775406at2"/>
<dbReference type="Pfam" id="PF08450">
    <property type="entry name" value="SGL"/>
    <property type="match status" value="1"/>
</dbReference>
<evidence type="ECO:0000256" key="1">
    <source>
        <dbReference type="ARBA" id="ARBA00008853"/>
    </source>
</evidence>
<keyword evidence="6" id="KW-1185">Reference proteome</keyword>
<feature type="domain" description="SMP-30/Gluconolactonase/LRE-like region" evidence="4">
    <location>
        <begin position="19"/>
        <end position="264"/>
    </location>
</feature>
<keyword evidence="3" id="KW-0862">Zinc</keyword>
<feature type="active site" description="Proton donor/acceptor" evidence="2">
    <location>
        <position position="206"/>
    </location>
</feature>
<evidence type="ECO:0000256" key="3">
    <source>
        <dbReference type="PIRSR" id="PIRSR605511-2"/>
    </source>
</evidence>
<dbReference type="EMBL" id="NJIH01000003">
    <property type="protein sequence ID" value="OWT64120.1"/>
    <property type="molecule type" value="Genomic_DNA"/>
</dbReference>
<evidence type="ECO:0000259" key="4">
    <source>
        <dbReference type="Pfam" id="PF08450"/>
    </source>
</evidence>
<dbReference type="InterPro" id="IPR011042">
    <property type="entry name" value="6-blade_b-propeller_TolB-like"/>
</dbReference>
<dbReference type="GO" id="GO:0004341">
    <property type="term" value="F:gluconolactonase activity"/>
    <property type="evidence" value="ECO:0007669"/>
    <property type="project" value="TreeGrafter"/>
</dbReference>
<dbReference type="InterPro" id="IPR005511">
    <property type="entry name" value="SMP-30"/>
</dbReference>
<dbReference type="PANTHER" id="PTHR10907:SF47">
    <property type="entry name" value="REGUCALCIN"/>
    <property type="match status" value="1"/>
</dbReference>
<keyword evidence="3" id="KW-0479">Metal-binding</keyword>
<name>A0A225MWC9_9BURK</name>
<comment type="caution">
    <text evidence="5">The sequence shown here is derived from an EMBL/GenBank/DDBJ whole genome shotgun (WGS) entry which is preliminary data.</text>
</comment>
<feature type="binding site" evidence="3">
    <location>
        <position position="110"/>
    </location>
    <ligand>
        <name>substrate</name>
    </ligand>
</feature>
<evidence type="ECO:0000256" key="2">
    <source>
        <dbReference type="PIRSR" id="PIRSR605511-1"/>
    </source>
</evidence>
<feature type="binding site" evidence="3">
    <location>
        <position position="206"/>
    </location>
    <ligand>
        <name>a divalent metal cation</name>
        <dbReference type="ChEBI" id="CHEBI:60240"/>
    </ligand>
</feature>
<comment type="similarity">
    <text evidence="1">Belongs to the SMP-30/CGR1 family.</text>
</comment>
<dbReference type="AlphaFoldDB" id="A0A225MWC9"/>
<protein>
    <submittedName>
        <fullName evidence="5">IclR family transcriptional regulator</fullName>
    </submittedName>
</protein>
<dbReference type="PANTHER" id="PTHR10907">
    <property type="entry name" value="REGUCALCIN"/>
    <property type="match status" value="1"/>
</dbReference>
<evidence type="ECO:0000313" key="6">
    <source>
        <dbReference type="Proteomes" id="UP000214603"/>
    </source>
</evidence>
<comment type="cofactor">
    <cofactor evidence="3">
        <name>Zn(2+)</name>
        <dbReference type="ChEBI" id="CHEBI:29105"/>
    </cofactor>
    <text evidence="3">Binds 1 divalent metal cation per subunit.</text>
</comment>
<dbReference type="Gene3D" id="2.120.10.30">
    <property type="entry name" value="TolB, C-terminal domain"/>
    <property type="match status" value="1"/>
</dbReference>
<feature type="binding site" evidence="3">
    <location>
        <position position="108"/>
    </location>
    <ligand>
        <name>substrate</name>
    </ligand>
</feature>
<dbReference type="Proteomes" id="UP000214603">
    <property type="component" value="Unassembled WGS sequence"/>
</dbReference>
<gene>
    <name evidence="5" type="ORF">CEY11_07470</name>
</gene>
<evidence type="ECO:0000313" key="5">
    <source>
        <dbReference type="EMBL" id="OWT64120.1"/>
    </source>
</evidence>
<sequence length="299" mass="33351">MQIETHVPIECVVHSADILGEVPLWCERSQRLWWVDVRRPALQYYEPASGRHAAQRLHPDLATVGSIALRESGGFVLATGTGIYLYDPASNEPALRIANPEDGRPGMRLNDGKCDRRGRFWVGSMHDVLREPLGTLYRLDPDHGCHAMLDGFALPNAICWSPDDRHMYFADTHNQVIWVFDYDIDEGAIHNRRVFKDWTHQAGRPDGATVDAEGYVWNCMVATGHLVRLAPDGRVDRVIQLPVTNPTCPAFGGPQLDTLYITSHSQRFSAEQQAREPLAGALLALQVGVRGLPEPRYGG</sequence>
<feature type="binding site" evidence="3">
    <location>
        <position position="156"/>
    </location>
    <ligand>
        <name>a divalent metal cation</name>
        <dbReference type="ChEBI" id="CHEBI:60240"/>
    </ligand>
</feature>
<proteinExistence type="inferred from homology"/>
<dbReference type="SUPFAM" id="SSF63829">
    <property type="entry name" value="Calcium-dependent phosphotriesterase"/>
    <property type="match status" value="1"/>
</dbReference>
<accession>A0A225MWC9</accession>